<feature type="non-terminal residue" evidence="2">
    <location>
        <position position="65"/>
    </location>
</feature>
<evidence type="ECO:0000259" key="1">
    <source>
        <dbReference type="Pfam" id="PF20030"/>
    </source>
</evidence>
<name>A0A383DS17_9ZZZZ</name>
<evidence type="ECO:0000313" key="2">
    <source>
        <dbReference type="EMBL" id="SVE47306.1"/>
    </source>
</evidence>
<feature type="domain" description="MoxR" evidence="1">
    <location>
        <begin position="13"/>
        <end position="64"/>
    </location>
</feature>
<proteinExistence type="predicted"/>
<dbReference type="Pfam" id="PF20030">
    <property type="entry name" value="bpMoxR"/>
    <property type="match status" value="1"/>
</dbReference>
<dbReference type="PANTHER" id="PTHR42759:SF1">
    <property type="entry name" value="MAGNESIUM-CHELATASE SUBUNIT CHLD"/>
    <property type="match status" value="1"/>
</dbReference>
<dbReference type="PANTHER" id="PTHR42759">
    <property type="entry name" value="MOXR FAMILY PROTEIN"/>
    <property type="match status" value="1"/>
</dbReference>
<dbReference type="AlphaFoldDB" id="A0A383DS17"/>
<reference evidence="2" key="1">
    <citation type="submission" date="2018-05" db="EMBL/GenBank/DDBJ databases">
        <authorList>
            <person name="Lanie J.A."/>
            <person name="Ng W.-L."/>
            <person name="Kazmierczak K.M."/>
            <person name="Andrzejewski T.M."/>
            <person name="Davidsen T.M."/>
            <person name="Wayne K.J."/>
            <person name="Tettelin H."/>
            <person name="Glass J.I."/>
            <person name="Rusch D."/>
            <person name="Podicherti R."/>
            <person name="Tsui H.-C.T."/>
            <person name="Winkler M.E."/>
        </authorList>
    </citation>
    <scope>NUCLEOTIDE SEQUENCE</scope>
</reference>
<protein>
    <recommendedName>
        <fullName evidence="1">MoxR domain-containing protein</fullName>
    </recommendedName>
</protein>
<accession>A0A383DS17</accession>
<organism evidence="2">
    <name type="scientific">marine metagenome</name>
    <dbReference type="NCBI Taxonomy" id="408172"/>
    <lineage>
        <taxon>unclassified sequences</taxon>
        <taxon>metagenomes</taxon>
        <taxon>ecological metagenomes</taxon>
    </lineage>
</organism>
<gene>
    <name evidence="2" type="ORF">METZ01_LOCUS500160</name>
</gene>
<dbReference type="Gene3D" id="3.40.50.300">
    <property type="entry name" value="P-loop containing nucleotide triphosphate hydrolases"/>
    <property type="match status" value="1"/>
</dbReference>
<dbReference type="InterPro" id="IPR027417">
    <property type="entry name" value="P-loop_NTPase"/>
</dbReference>
<dbReference type="InterPro" id="IPR045427">
    <property type="entry name" value="MoxR"/>
</dbReference>
<dbReference type="InterPro" id="IPR050764">
    <property type="entry name" value="CbbQ/NirQ/NorQ/GpvN"/>
</dbReference>
<dbReference type="SUPFAM" id="SSF52540">
    <property type="entry name" value="P-loop containing nucleoside triphosphate hydrolases"/>
    <property type="match status" value="1"/>
</dbReference>
<dbReference type="EMBL" id="UINC01219711">
    <property type="protein sequence ID" value="SVE47306.1"/>
    <property type="molecule type" value="Genomic_DNA"/>
</dbReference>
<sequence>MNVEEQSQQFRDKVSQLKSEIGKVIVGQEKVIDQVILSILSGGHALLEGVPGLGKTLLVRTVAEA</sequence>